<keyword evidence="5" id="KW-1185">Reference proteome</keyword>
<dbReference type="InterPro" id="IPR056199">
    <property type="entry name" value="SPEF2_C"/>
</dbReference>
<dbReference type="InterPro" id="IPR052634">
    <property type="entry name" value="Sperm_flagellar-bone_growth"/>
</dbReference>
<feature type="domain" description="SPEF2 C-terminal" evidence="3">
    <location>
        <begin position="1557"/>
        <end position="1619"/>
    </location>
</feature>
<evidence type="ECO:0000256" key="1">
    <source>
        <dbReference type="SAM" id="MobiDB-lite"/>
    </source>
</evidence>
<accession>A0AAW1A3S2</accession>
<evidence type="ECO:0000259" key="2">
    <source>
        <dbReference type="Pfam" id="PF22946"/>
    </source>
</evidence>
<comment type="caution">
    <text evidence="4">The sequence shown here is derived from an EMBL/GenBank/DDBJ whole genome shotgun (WGS) entry which is preliminary data.</text>
</comment>
<dbReference type="PANTHER" id="PTHR14919">
    <property type="entry name" value="KPL2-RELATED"/>
    <property type="match status" value="1"/>
</dbReference>
<dbReference type="EMBL" id="JAWNGG020000072">
    <property type="protein sequence ID" value="KAK9303792.1"/>
    <property type="molecule type" value="Genomic_DNA"/>
</dbReference>
<dbReference type="Gene3D" id="3.40.50.300">
    <property type="entry name" value="P-loop containing nucleotide triphosphate hydrolases"/>
    <property type="match status" value="1"/>
</dbReference>
<dbReference type="InterPro" id="IPR027417">
    <property type="entry name" value="P-loop_NTPase"/>
</dbReference>
<gene>
    <name evidence="4" type="ORF">QLX08_004659</name>
</gene>
<proteinExistence type="predicted"/>
<evidence type="ECO:0000313" key="4">
    <source>
        <dbReference type="EMBL" id="KAK9303792.1"/>
    </source>
</evidence>
<feature type="region of interest" description="Disordered" evidence="1">
    <location>
        <begin position="1152"/>
        <end position="1196"/>
    </location>
</feature>
<protein>
    <recommendedName>
        <fullName evidence="6">Sperm flagellar protein 2</fullName>
    </recommendedName>
</protein>
<sequence>MGDILRSWMQARLGILIDLTPDVFGHYTRDGSLLAQILHNYDVINREQLETIVATQDPALCRVNLKHLRIWLRFVGVDFDDECIDEISCGKGTTSLRLFYKLYLSLETKDRLHFVTLQKDSERLLPVSKKFVVTRVCEDPPPYQPPVHRLSAKLAKGADVVDWHRTKLPAILAKFRRGRERLEAAREQPSAVVVVDRCVPESPETLSRIKQEQSEELDRFARRHVARRKRLAKGDDEIVEERVERERRGRRCDSEKEDDVESVAAKVKAVGDDPEMARLYVEWLKDRRKRATTAAALKSQMQKALLSELWERMAARDERTLDEAIARRVLDQSRYEKQMVTKLCEVREQKNVMAENQKLVKDITLEAEELEHRASYERAQDWRSKRQKEMETEQARACELRRRLRLAKMRKIRERHWTICRDVVDDLATIALNVGDHRRVNDGYVSITLLSEWKTMFLKCQPIFDEEIPHDARQERDGSDLLLKSDVWTKIGKVDALRDALFDDYLETKPPWDVSLPEIGEESREIARLGRLVLGHVVHRLLRGLYAKPLDRSQILLSKFKNMAIVLGIGNAAVYELIRTVLDRSGVRTVRMEDAINHCLERYKQEMSDVRYIDSTIIAATTKVVRELENEKKRISCSERFARLGKQPDESTSVPETTERKSEVREKSVASTKTRDEESNNRDKQTQTPRNIPYDDLDPVLTDTACIGKWAYEFLTLGEPITDDLATNILIEYLKSLADAKNWVLIDYPNTYEQMSRLETALTGFTPPPESKERELDDFAMEDIETLKPRIVFEDKSDPFALNRQSRLVPEPIARQRVDTARRTFAGLFVRVKQQPKHLETGDRTYELLKEDAPSIDRFYASLRIARVFYYTSFDSATLKKLVRLVMGDLLERRPSEELFGDALSAIERDAKRGAASPKVAVVRQLVIEEIDDDVYTTEKEPKDLAFDDSQVELEQARPGEPNWRWIDFPLPPVLSENLARHWESLEETYVEELKQLLFIKSVHSSSVAPYADFVKRNALDVVGRPDGKQDLLHRFQRAFNAIDEDARHDADVKCELHRRVADFQTELWEMCDRRRRETEDVRKRHVDDHWTVREAVVLFDAYVGIVQAEIDRCVDATRLLQDYYLGMAKRPLRETGVSKVALNRIEIETVDKERPSSREQNSSLNHRSIERKRRERVGTKDRSSPIVTFATPPAAPDHESLRTEIDDLMIDRQKIVDDVANVGLFRGILENVRYARDIVDASLAASIDSIKREQTRDSTIESADSIVARGQDLALEWRYAVSYEIERARRKLDSIENVARLDVDFLLRTLQRAFHGIYDAIVDRYWREMQSVNEMVSVFCFAIEEGRVLEKELLLDGDRFVVRADVYVTKLEAEEPKRVKEIASSLRFQMASLARLMEIFKRVAPSGTMCERSLVYILQDLACHGQEEGEPMLLPCRWYELRLSDVSRVIDRLFESVDYVDWREFLVHAMDLPVPTLREILAARDRFRAEDPDLREVVSLAQYHRTPLWFLDCSIESFEEFLDEFGWNSSYQDEKLRQLLNNDDATVSLRSCAQLFESCSSPEETLRRLLAKELLCRMYMTDRRSVNYTALLLAFCKDEKPRDGFAKALALAMGSRVCADIEEGERYVKELLERKRLARPPPHEALEVAKTILKRLMRQIQRRIDRDSEDQESSLEGSNTFKLFGESIPEAIAEVESLDSREYAWMESAAPEFDAEDHEVVIYWLPLDTCITVLAAAVPWRVLNSEVIGKCKTFVERLASVYEELRDVDLNDEKDVVLAHRLLNHEFMAQLLNTVGKFTVKSLASIVGEILLERRDA</sequence>
<dbReference type="InterPro" id="IPR054517">
    <property type="entry name" value="SPEF2_D5"/>
</dbReference>
<feature type="region of interest" description="Disordered" evidence="1">
    <location>
        <begin position="646"/>
        <end position="695"/>
    </location>
</feature>
<feature type="compositionally biased region" description="Basic and acidic residues" evidence="1">
    <location>
        <begin position="657"/>
        <end position="685"/>
    </location>
</feature>
<evidence type="ECO:0000313" key="5">
    <source>
        <dbReference type="Proteomes" id="UP001432146"/>
    </source>
</evidence>
<evidence type="ECO:0008006" key="6">
    <source>
        <dbReference type="Google" id="ProtNLM"/>
    </source>
</evidence>
<name>A0AAW1A3S2_9HYME</name>
<reference evidence="4 5" key="1">
    <citation type="submission" date="2024-05" db="EMBL/GenBank/DDBJ databases">
        <title>The nuclear and mitochondrial genome assemblies of Tetragonisca angustula (Apidae: Meliponini), a tiny yet remarkable pollinator in the Neotropics.</title>
        <authorList>
            <person name="Ferrari R."/>
            <person name="Ricardo P.C."/>
            <person name="Dias F.C."/>
            <person name="Araujo N.S."/>
            <person name="Soares D.O."/>
            <person name="Zhou Q.-S."/>
            <person name="Zhu C.-D."/>
            <person name="Coutinho L."/>
            <person name="Airas M.C."/>
            <person name="Batista T.M."/>
        </authorList>
    </citation>
    <scope>NUCLEOTIDE SEQUENCE [LARGE SCALE GENOMIC DNA]</scope>
    <source>
        <strain evidence="4">ASF017062</strain>
        <tissue evidence="4">Abdomen</tissue>
    </source>
</reference>
<evidence type="ECO:0000259" key="3">
    <source>
        <dbReference type="Pfam" id="PF24082"/>
    </source>
</evidence>
<dbReference type="Pfam" id="PF24082">
    <property type="entry name" value="SPEF2_C"/>
    <property type="match status" value="2"/>
</dbReference>
<dbReference type="Pfam" id="PF22946">
    <property type="entry name" value="SPEF2_D5"/>
    <property type="match status" value="1"/>
</dbReference>
<feature type="domain" description="CPC1/SPEF2" evidence="2">
    <location>
        <begin position="329"/>
        <end position="462"/>
    </location>
</feature>
<dbReference type="PANTHER" id="PTHR14919:SF0">
    <property type="entry name" value="SPERM FLAGELLAR PROTEIN 2"/>
    <property type="match status" value="1"/>
</dbReference>
<dbReference type="Proteomes" id="UP001432146">
    <property type="component" value="Unassembled WGS sequence"/>
</dbReference>
<feature type="domain" description="SPEF2 C-terminal" evidence="3">
    <location>
        <begin position="1389"/>
        <end position="1513"/>
    </location>
</feature>
<organism evidence="4 5">
    <name type="scientific">Tetragonisca angustula</name>
    <dbReference type="NCBI Taxonomy" id="166442"/>
    <lineage>
        <taxon>Eukaryota</taxon>
        <taxon>Metazoa</taxon>
        <taxon>Ecdysozoa</taxon>
        <taxon>Arthropoda</taxon>
        <taxon>Hexapoda</taxon>
        <taxon>Insecta</taxon>
        <taxon>Pterygota</taxon>
        <taxon>Neoptera</taxon>
        <taxon>Endopterygota</taxon>
        <taxon>Hymenoptera</taxon>
        <taxon>Apocrita</taxon>
        <taxon>Aculeata</taxon>
        <taxon>Apoidea</taxon>
        <taxon>Anthophila</taxon>
        <taxon>Apidae</taxon>
        <taxon>Tetragonisca</taxon>
    </lineage>
</organism>